<evidence type="ECO:0000259" key="17">
    <source>
        <dbReference type="Pfam" id="PF00534"/>
    </source>
</evidence>
<dbReference type="FunCoup" id="A0A163JDK5">
    <property type="interactions" value="785"/>
</dbReference>
<comment type="function">
    <text evidence="11">Participates in the formation of the lipid-linked precursor oligosaccharide for N-glycosylation. Involved in assembling the dolichol-pyrophosphate-GlcNAc(2)-Man(5) intermediate on the cytoplasmic surface of the ER.</text>
</comment>
<gene>
    <name evidence="19" type="primary">ABSGL_04143.1 scaffold 5122</name>
</gene>
<evidence type="ECO:0000256" key="11">
    <source>
        <dbReference type="ARBA" id="ARBA00024899"/>
    </source>
</evidence>
<keyword evidence="5" id="KW-0328">Glycosyltransferase</keyword>
<dbReference type="Pfam" id="PF13579">
    <property type="entry name" value="Glyco_trans_4_4"/>
    <property type="match status" value="1"/>
</dbReference>
<accession>A0A163JDK5</accession>
<evidence type="ECO:0000256" key="2">
    <source>
        <dbReference type="ARBA" id="ARBA00004922"/>
    </source>
</evidence>
<dbReference type="PANTHER" id="PTHR13036">
    <property type="entry name" value="BETA1,4 MANNOSYLTRANSFERASE"/>
    <property type="match status" value="1"/>
</dbReference>
<sequence length="485" mass="54819">MLGLEVSGNLSVSGLLLAILCIYLLGGRLIRIYLFQNTGRSIMRPRPVVQVLVVGDIGRSPRMRYHAVSLADAGCTVDLIGYTETSVGSRISTHRYVRVRSLKQAWSVPKSMPKIFYLLWAPFKAVFLAIQLWWLMGCITQYPDFIFVQNPPSIPTLAIARMVAFLRQAWLIIDWHNFGYSILAVTLGKTHPVVRLAEKYERLFGAKAFAHLTVTDRMKKELTQWGVEGKLITFKDRPQSHFKRLSLPEIHQFLSSCRLETVVKEQSLDVEKFLGMDSSNQATTTLLTEKTDGNVVYRQDRPRLIVSSTSWTEDENFSLLLNAAELYEKNAPDGSPNLLFVITGKGPLKSHYEEKISRMHLNRTRIVTLWLETQHYPLLLGSADLGISLHTSSSGMDLPMKVVDMYGCGLPVCAVNFECLDELVVDGKNGLVFDTCDQLANQLLDLFVKTPDQLDTLRSNVITEYASLTWEKQWKDVLLALFPTN</sequence>
<evidence type="ECO:0000256" key="6">
    <source>
        <dbReference type="ARBA" id="ARBA00022679"/>
    </source>
</evidence>
<evidence type="ECO:0000313" key="20">
    <source>
        <dbReference type="Proteomes" id="UP000078561"/>
    </source>
</evidence>
<dbReference type="InParanoid" id="A0A163JDK5"/>
<comment type="pathway">
    <text evidence="2">Protein modification; protein glycosylation.</text>
</comment>
<evidence type="ECO:0000256" key="7">
    <source>
        <dbReference type="ARBA" id="ARBA00022692"/>
    </source>
</evidence>
<feature type="transmembrane region" description="Helical" evidence="16">
    <location>
        <begin position="12"/>
        <end position="34"/>
    </location>
</feature>
<evidence type="ECO:0000256" key="3">
    <source>
        <dbReference type="ARBA" id="ARBA00012611"/>
    </source>
</evidence>
<comment type="subcellular location">
    <subcellularLocation>
        <location evidence="1">Endoplasmic reticulum membrane</location>
        <topology evidence="1">Single-pass membrane protein</topology>
    </subcellularLocation>
</comment>
<evidence type="ECO:0000256" key="13">
    <source>
        <dbReference type="ARBA" id="ARBA00031566"/>
    </source>
</evidence>
<evidence type="ECO:0000256" key="9">
    <source>
        <dbReference type="ARBA" id="ARBA00022989"/>
    </source>
</evidence>
<dbReference type="Proteomes" id="UP000078561">
    <property type="component" value="Unassembled WGS sequence"/>
</dbReference>
<name>A0A163JDK5_ABSGL</name>
<dbReference type="EMBL" id="LT552246">
    <property type="protein sequence ID" value="SAL98592.1"/>
    <property type="molecule type" value="Genomic_DNA"/>
</dbReference>
<keyword evidence="7 16" id="KW-0812">Transmembrane</keyword>
<dbReference type="Gene3D" id="3.40.50.2000">
    <property type="entry name" value="Glycogen Phosphorylase B"/>
    <property type="match status" value="1"/>
</dbReference>
<evidence type="ECO:0000256" key="15">
    <source>
        <dbReference type="ARBA" id="ARBA00045071"/>
    </source>
</evidence>
<evidence type="ECO:0000256" key="14">
    <source>
        <dbReference type="ARBA" id="ARBA00033088"/>
    </source>
</evidence>
<keyword evidence="20" id="KW-1185">Reference proteome</keyword>
<protein>
    <recommendedName>
        <fullName evidence="4">Chitobiosyldiphosphodolichol beta-mannosyltransferase</fullName>
        <ecNumber evidence="3">2.4.1.142</ecNumber>
    </recommendedName>
    <alternativeName>
        <fullName evidence="13">Beta-1,4-mannosyltransferase</fullName>
    </alternativeName>
    <alternativeName>
        <fullName evidence="14">GDP-Man:GlcNAc2-PP-dolichol mannosyltransferase</fullName>
    </alternativeName>
    <alternativeName>
        <fullName evidence="12">GDP-mannose-dolichol diphosphochitobiose mannosyltransferase</fullName>
    </alternativeName>
</protein>
<dbReference type="GO" id="GO:0004578">
    <property type="term" value="F:chitobiosyldiphosphodolichol beta-mannosyltransferase activity"/>
    <property type="evidence" value="ECO:0007669"/>
    <property type="project" value="UniProtKB-EC"/>
</dbReference>
<keyword evidence="6" id="KW-0808">Transferase</keyword>
<evidence type="ECO:0000259" key="18">
    <source>
        <dbReference type="Pfam" id="PF13579"/>
    </source>
</evidence>
<evidence type="ECO:0000256" key="5">
    <source>
        <dbReference type="ARBA" id="ARBA00022676"/>
    </source>
</evidence>
<evidence type="ECO:0000256" key="10">
    <source>
        <dbReference type="ARBA" id="ARBA00023136"/>
    </source>
</evidence>
<dbReference type="PANTHER" id="PTHR13036:SF0">
    <property type="entry name" value="CHITOBIOSYLDIPHOSPHODOLICHOL BETA-MANNOSYLTRANSFERASE"/>
    <property type="match status" value="1"/>
</dbReference>
<dbReference type="AlphaFoldDB" id="A0A163JDK5"/>
<feature type="domain" description="Glycosyl transferase family 1" evidence="17">
    <location>
        <begin position="299"/>
        <end position="446"/>
    </location>
</feature>
<dbReference type="Pfam" id="PF00534">
    <property type="entry name" value="Glycos_transf_1"/>
    <property type="match status" value="1"/>
</dbReference>
<organism evidence="19">
    <name type="scientific">Absidia glauca</name>
    <name type="common">Pin mould</name>
    <dbReference type="NCBI Taxonomy" id="4829"/>
    <lineage>
        <taxon>Eukaryota</taxon>
        <taxon>Fungi</taxon>
        <taxon>Fungi incertae sedis</taxon>
        <taxon>Mucoromycota</taxon>
        <taxon>Mucoromycotina</taxon>
        <taxon>Mucoromycetes</taxon>
        <taxon>Mucorales</taxon>
        <taxon>Cunninghamellaceae</taxon>
        <taxon>Absidia</taxon>
    </lineage>
</organism>
<evidence type="ECO:0000256" key="16">
    <source>
        <dbReference type="SAM" id="Phobius"/>
    </source>
</evidence>
<dbReference type="OrthoDB" id="614844at2759"/>
<evidence type="ECO:0000256" key="8">
    <source>
        <dbReference type="ARBA" id="ARBA00022824"/>
    </source>
</evidence>
<keyword evidence="9 16" id="KW-1133">Transmembrane helix</keyword>
<evidence type="ECO:0000256" key="1">
    <source>
        <dbReference type="ARBA" id="ARBA00004389"/>
    </source>
</evidence>
<dbReference type="STRING" id="4829.A0A163JDK5"/>
<comment type="catalytic activity">
    <reaction evidence="15">
        <text>an N,N'-diacetylchitobiosyl-diphospho-di-trans,poly-cis-dolichol + GDP-alpha-D-mannose = a beta-D-Man-(1-&gt;4)-beta-D-GlcNAc-(1-&gt;4)-alpha-D-GlcNAc-diphospho-di-trans,poly-cis-dolichol + GDP + H(+)</text>
        <dbReference type="Rhea" id="RHEA:13865"/>
        <dbReference type="Rhea" id="RHEA-COMP:19510"/>
        <dbReference type="Rhea" id="RHEA-COMP:19511"/>
        <dbReference type="ChEBI" id="CHEBI:15378"/>
        <dbReference type="ChEBI" id="CHEBI:57269"/>
        <dbReference type="ChEBI" id="CHEBI:57527"/>
        <dbReference type="ChEBI" id="CHEBI:58189"/>
        <dbReference type="ChEBI" id="CHEBI:58472"/>
        <dbReference type="EC" id="2.4.1.142"/>
    </reaction>
    <physiologicalReaction direction="left-to-right" evidence="15">
        <dbReference type="Rhea" id="RHEA:13866"/>
    </physiologicalReaction>
</comment>
<dbReference type="InterPro" id="IPR001296">
    <property type="entry name" value="Glyco_trans_1"/>
</dbReference>
<proteinExistence type="predicted"/>
<dbReference type="OMA" id="CKLIIDW"/>
<feature type="domain" description="Glycosyltransferase subfamily 4-like N-terminal" evidence="18">
    <location>
        <begin position="62"/>
        <end position="229"/>
    </location>
</feature>
<feature type="transmembrane region" description="Helical" evidence="16">
    <location>
        <begin position="115"/>
        <end position="136"/>
    </location>
</feature>
<evidence type="ECO:0000256" key="12">
    <source>
        <dbReference type="ARBA" id="ARBA00031434"/>
    </source>
</evidence>
<keyword evidence="8" id="KW-0256">Endoplasmic reticulum</keyword>
<dbReference type="EC" id="2.4.1.142" evidence="3"/>
<dbReference type="InterPro" id="IPR028098">
    <property type="entry name" value="Glyco_trans_4-like_N"/>
</dbReference>
<dbReference type="GO" id="GO:0005789">
    <property type="term" value="C:endoplasmic reticulum membrane"/>
    <property type="evidence" value="ECO:0007669"/>
    <property type="project" value="UniProtKB-SubCell"/>
</dbReference>
<dbReference type="InterPro" id="IPR026051">
    <property type="entry name" value="ALG1-like"/>
</dbReference>
<dbReference type="SUPFAM" id="SSF53756">
    <property type="entry name" value="UDP-Glycosyltransferase/glycogen phosphorylase"/>
    <property type="match status" value="1"/>
</dbReference>
<evidence type="ECO:0000256" key="4">
    <source>
        <dbReference type="ARBA" id="ARBA00015841"/>
    </source>
</evidence>
<evidence type="ECO:0000313" key="19">
    <source>
        <dbReference type="EMBL" id="SAL98592.1"/>
    </source>
</evidence>
<keyword evidence="10 16" id="KW-0472">Membrane</keyword>
<reference evidence="19" key="1">
    <citation type="submission" date="2016-04" db="EMBL/GenBank/DDBJ databases">
        <authorList>
            <person name="Evans L.H."/>
            <person name="Alamgir A."/>
            <person name="Owens N."/>
            <person name="Weber N.D."/>
            <person name="Virtaneva K."/>
            <person name="Barbian K."/>
            <person name="Babar A."/>
            <person name="Rosenke K."/>
        </authorList>
    </citation>
    <scope>NUCLEOTIDE SEQUENCE [LARGE SCALE GENOMIC DNA]</scope>
    <source>
        <strain evidence="19">CBS 101.48</strain>
    </source>
</reference>